<comment type="caution">
    <text evidence="4">The sequence shown here is derived from an EMBL/GenBank/DDBJ whole genome shotgun (WGS) entry which is preliminary data.</text>
</comment>
<keyword evidence="5" id="KW-1185">Reference proteome</keyword>
<evidence type="ECO:0000256" key="2">
    <source>
        <dbReference type="ARBA" id="ARBA00023315"/>
    </source>
</evidence>
<dbReference type="EMBL" id="BFFO01000003">
    <property type="protein sequence ID" value="GBG96520.1"/>
    <property type="molecule type" value="Genomic_DNA"/>
</dbReference>
<dbReference type="InterPro" id="IPR051635">
    <property type="entry name" value="SNAT-like"/>
</dbReference>
<protein>
    <submittedName>
        <fullName evidence="4">GNAT family acetyltransferase</fullName>
    </submittedName>
</protein>
<dbReference type="RefSeq" id="WP_109245492.1">
    <property type="nucleotide sequence ID" value="NZ_BFFO01000003.1"/>
</dbReference>
<accession>A0A2R5HJ51</accession>
<dbReference type="InterPro" id="IPR000182">
    <property type="entry name" value="GNAT_dom"/>
</dbReference>
<dbReference type="AlphaFoldDB" id="A0A2R5HJ51"/>
<evidence type="ECO:0000256" key="1">
    <source>
        <dbReference type="ARBA" id="ARBA00022679"/>
    </source>
</evidence>
<dbReference type="PANTHER" id="PTHR10908:SF0">
    <property type="entry name" value="SEROTONIN N-ACETYLTRANSFERASE"/>
    <property type="match status" value="1"/>
</dbReference>
<keyword evidence="1 4" id="KW-0808">Transferase</keyword>
<dbReference type="Pfam" id="PF00583">
    <property type="entry name" value="Acetyltransf_1"/>
    <property type="match status" value="1"/>
</dbReference>
<keyword evidence="2" id="KW-0012">Acyltransferase</keyword>
<dbReference type="PANTHER" id="PTHR10908">
    <property type="entry name" value="SEROTONIN N-ACETYLTRANSFERASE"/>
    <property type="match status" value="1"/>
</dbReference>
<dbReference type="CDD" id="cd04301">
    <property type="entry name" value="NAT_SF"/>
    <property type="match status" value="1"/>
</dbReference>
<organism evidence="4 5">
    <name type="scientific">Lactococcus termiticola</name>
    <dbReference type="NCBI Taxonomy" id="2169526"/>
    <lineage>
        <taxon>Bacteria</taxon>
        <taxon>Bacillati</taxon>
        <taxon>Bacillota</taxon>
        <taxon>Bacilli</taxon>
        <taxon>Lactobacillales</taxon>
        <taxon>Streptococcaceae</taxon>
        <taxon>Lactococcus</taxon>
    </lineage>
</organism>
<dbReference type="OrthoDB" id="9800962at2"/>
<name>A0A2R5HJ51_9LACT</name>
<dbReference type="GO" id="GO:0008080">
    <property type="term" value="F:N-acetyltransferase activity"/>
    <property type="evidence" value="ECO:0007669"/>
    <property type="project" value="UniProtKB-ARBA"/>
</dbReference>
<sequence length="164" mass="18474">MTKISYDTVKPSDIDAIMAIEEADFSPEESLSRTAILEEIQLIPDSFIVARNETSQVVGYISGPTSKERYLVDEMFEHNQASRKDDAYQIVTSLAIHPDYQGLGIATELMERLAETAKASGRQAISLTCHDYLIPYYEKHGFVNEGLSESKFAGEVWYNLVREL</sequence>
<dbReference type="Proteomes" id="UP000245021">
    <property type="component" value="Unassembled WGS sequence"/>
</dbReference>
<dbReference type="InterPro" id="IPR016181">
    <property type="entry name" value="Acyl_CoA_acyltransferase"/>
</dbReference>
<reference evidence="4 5" key="1">
    <citation type="journal article" date="2018" name="Genome Announc.">
        <title>Draft Genome Sequence of Lactococcus sp. Strain NtB2 (JCM 32569), Isolated from the Gut of the Higher Termite Nasutitermes takasagoensis.</title>
        <authorList>
            <person name="Noda S."/>
            <person name="Aihara C."/>
            <person name="Yuki M."/>
            <person name="Ohkuma M."/>
        </authorList>
    </citation>
    <scope>NUCLEOTIDE SEQUENCE [LARGE SCALE GENOMIC DNA]</scope>
    <source>
        <strain evidence="4 5">NtB2</strain>
    </source>
</reference>
<proteinExistence type="predicted"/>
<dbReference type="PROSITE" id="PS51186">
    <property type="entry name" value="GNAT"/>
    <property type="match status" value="1"/>
</dbReference>
<dbReference type="Gene3D" id="3.40.630.30">
    <property type="match status" value="1"/>
</dbReference>
<evidence type="ECO:0000259" key="3">
    <source>
        <dbReference type="PROSITE" id="PS51186"/>
    </source>
</evidence>
<evidence type="ECO:0000313" key="4">
    <source>
        <dbReference type="EMBL" id="GBG96520.1"/>
    </source>
</evidence>
<evidence type="ECO:0000313" key="5">
    <source>
        <dbReference type="Proteomes" id="UP000245021"/>
    </source>
</evidence>
<gene>
    <name evidence="4" type="ORF">NtB2_00633</name>
</gene>
<feature type="domain" description="N-acetyltransferase" evidence="3">
    <location>
        <begin position="4"/>
        <end position="163"/>
    </location>
</feature>
<dbReference type="SUPFAM" id="SSF55729">
    <property type="entry name" value="Acyl-CoA N-acyltransferases (Nat)"/>
    <property type="match status" value="1"/>
</dbReference>